<evidence type="ECO:0000313" key="1">
    <source>
        <dbReference type="EMBL" id="VEJ50372.1"/>
    </source>
</evidence>
<reference evidence="1 2" key="1">
    <citation type="submission" date="2018-12" db="EMBL/GenBank/DDBJ databases">
        <authorList>
            <consortium name="Pathogen Informatics"/>
        </authorList>
    </citation>
    <scope>NUCLEOTIDE SEQUENCE [LARGE SCALE GENOMIC DNA]</scope>
    <source>
        <strain evidence="1 2">NCTC12742</strain>
    </source>
</reference>
<sequence>MLRPESCDVFNRTFFQFAQMKKYAPDSVEAVKAEYKAAWAVWRDVVMQVYGRLGAEFAEPHIERWCNGWQVRAHFFAYFKYHRYRQSAAIFSLLLNRRRLTVALDWHAYRAAQSVIGLADYHRWTEALPEDGLPGFEVWLGSDSEYDDHLNSSALFAWKEEVLAGGKDFFRIGCHVGRDDLAHTDAVGRIVSAVRLLQPLYEACHEGWQSNGK</sequence>
<dbReference type="RefSeq" id="WP_036494638.1">
    <property type="nucleotide sequence ID" value="NZ_CAUJRG010000002.1"/>
</dbReference>
<dbReference type="InterPro" id="IPR019722">
    <property type="entry name" value="HI_0552_fam"/>
</dbReference>
<dbReference type="KEGG" id="nwe:SAMEA3174300_1279"/>
<protein>
    <submittedName>
        <fullName evidence="1">Glucose-6-phosphate 1-dehydrogenase</fullName>
        <ecNumber evidence="1">1.1.1.49</ecNumber>
    </submittedName>
</protein>
<dbReference type="EMBL" id="LR134533">
    <property type="protein sequence ID" value="VEJ50372.1"/>
    <property type="molecule type" value="Genomic_DNA"/>
</dbReference>
<name>A0A448VKV5_9NEIS</name>
<evidence type="ECO:0000313" key="2">
    <source>
        <dbReference type="Proteomes" id="UP000272771"/>
    </source>
</evidence>
<keyword evidence="1" id="KW-0560">Oxidoreductase</keyword>
<proteinExistence type="predicted"/>
<keyword evidence="2" id="KW-1185">Reference proteome</keyword>
<dbReference type="STRING" id="28091.SAMEA3174300_01279"/>
<gene>
    <name evidence="1" type="ORF">NCTC12742_00657</name>
</gene>
<dbReference type="AlphaFoldDB" id="A0A448VKV5"/>
<accession>A0A448VKV5</accession>
<dbReference type="GO" id="GO:0004345">
    <property type="term" value="F:glucose-6-phosphate dehydrogenase activity"/>
    <property type="evidence" value="ECO:0007669"/>
    <property type="project" value="UniProtKB-EC"/>
</dbReference>
<dbReference type="Pfam" id="PF10786">
    <property type="entry name" value="HI_0552"/>
    <property type="match status" value="1"/>
</dbReference>
<dbReference type="EC" id="1.1.1.49" evidence="1"/>
<dbReference type="Proteomes" id="UP000272771">
    <property type="component" value="Chromosome"/>
</dbReference>
<organism evidence="1 2">
    <name type="scientific">Neisseria weaveri</name>
    <dbReference type="NCBI Taxonomy" id="28091"/>
    <lineage>
        <taxon>Bacteria</taxon>
        <taxon>Pseudomonadati</taxon>
        <taxon>Pseudomonadota</taxon>
        <taxon>Betaproteobacteria</taxon>
        <taxon>Neisseriales</taxon>
        <taxon>Neisseriaceae</taxon>
        <taxon>Neisseria</taxon>
    </lineage>
</organism>